<feature type="compositionally biased region" description="Basic and acidic residues" evidence="1">
    <location>
        <begin position="54"/>
        <end position="69"/>
    </location>
</feature>
<dbReference type="EMBL" id="CAJVPY010026099">
    <property type="protein sequence ID" value="CAG8789236.1"/>
    <property type="molecule type" value="Genomic_DNA"/>
</dbReference>
<feature type="compositionally biased region" description="Acidic residues" evidence="1">
    <location>
        <begin position="122"/>
        <end position="163"/>
    </location>
</feature>
<reference evidence="2" key="1">
    <citation type="submission" date="2021-06" db="EMBL/GenBank/DDBJ databases">
        <authorList>
            <person name="Kallberg Y."/>
            <person name="Tangrot J."/>
            <person name="Rosling A."/>
        </authorList>
    </citation>
    <scope>NUCLEOTIDE SEQUENCE</scope>
    <source>
        <strain evidence="2">MA453B</strain>
    </source>
</reference>
<evidence type="ECO:0000256" key="1">
    <source>
        <dbReference type="SAM" id="MobiDB-lite"/>
    </source>
</evidence>
<feature type="region of interest" description="Disordered" evidence="1">
    <location>
        <begin position="1"/>
        <end position="98"/>
    </location>
</feature>
<name>A0A9N9P4H6_9GLOM</name>
<proteinExistence type="predicted"/>
<dbReference type="PANTHER" id="PTHR45786:SF74">
    <property type="entry name" value="ATP-DEPENDENT DNA HELICASE"/>
    <property type="match status" value="1"/>
</dbReference>
<dbReference type="PANTHER" id="PTHR45786">
    <property type="entry name" value="DNA BINDING PROTEIN-LIKE"/>
    <property type="match status" value="1"/>
</dbReference>
<comment type="caution">
    <text evidence="2">The sequence shown here is derived from an EMBL/GenBank/DDBJ whole genome shotgun (WGS) entry which is preliminary data.</text>
</comment>
<evidence type="ECO:0000313" key="3">
    <source>
        <dbReference type="Proteomes" id="UP000789405"/>
    </source>
</evidence>
<dbReference type="AlphaFoldDB" id="A0A9N9P4H6"/>
<evidence type="ECO:0000313" key="2">
    <source>
        <dbReference type="EMBL" id="CAG8789236.1"/>
    </source>
</evidence>
<dbReference type="Proteomes" id="UP000789405">
    <property type="component" value="Unassembled WGS sequence"/>
</dbReference>
<organism evidence="2 3">
    <name type="scientific">Dentiscutata erythropus</name>
    <dbReference type="NCBI Taxonomy" id="1348616"/>
    <lineage>
        <taxon>Eukaryota</taxon>
        <taxon>Fungi</taxon>
        <taxon>Fungi incertae sedis</taxon>
        <taxon>Mucoromycota</taxon>
        <taxon>Glomeromycotina</taxon>
        <taxon>Glomeromycetes</taxon>
        <taxon>Diversisporales</taxon>
        <taxon>Gigasporaceae</taxon>
        <taxon>Dentiscutata</taxon>
    </lineage>
</organism>
<feature type="region of interest" description="Disordered" evidence="1">
    <location>
        <begin position="115"/>
        <end position="170"/>
    </location>
</feature>
<feature type="compositionally biased region" description="Basic and acidic residues" evidence="1">
    <location>
        <begin position="10"/>
        <end position="20"/>
    </location>
</feature>
<dbReference type="OrthoDB" id="2272314at2759"/>
<protein>
    <submittedName>
        <fullName evidence="2">18525_t:CDS:1</fullName>
    </submittedName>
</protein>
<feature type="compositionally biased region" description="Basic and acidic residues" evidence="1">
    <location>
        <begin position="88"/>
        <end position="98"/>
    </location>
</feature>
<gene>
    <name evidence="2" type="ORF">DERYTH_LOCUS21066</name>
</gene>
<sequence>EYAAPENPETEPKKDRENRLKNKRNAKYRYYQTLEEGNSGPSTRTRSRTSKALSDSRAKTKEGQRDRQQAHRASMSEAKKEEKRRKDRDRYKKQKEEQFGQFYKIGHCSLDEYQEEVKDNSGDDDEDNDGDYGGDDNGDDDGDDDRDDGGDDSDDDDDDNEDGDDKKNIGIEGEKPGLCCINGEVVLAPLQAPLLEILYFLNEKDPISKVPFVNQIRAYNQAFAFTSIATDLDLSVANEKKEAYCYRIQGDHYHQISLALPAQGEIPQFSQIYFHYSSDIEAQIDRRHDVMKQSLNRKMKSIIQNILMDLNPFVDAGNEDLQDPLYYILIHNKHGKEMRQYNASLAKEVAAIWFSD</sequence>
<accession>A0A9N9P4H6</accession>
<keyword evidence="3" id="KW-1185">Reference proteome</keyword>
<feature type="non-terminal residue" evidence="2">
    <location>
        <position position="356"/>
    </location>
</feature>